<reference evidence="1" key="1">
    <citation type="submission" date="2021-02" db="EMBL/GenBank/DDBJ databases">
        <authorList>
            <person name="Nowell W R."/>
        </authorList>
    </citation>
    <scope>NUCLEOTIDE SEQUENCE</scope>
</reference>
<gene>
    <name evidence="1" type="ORF">OVN521_LOCUS43709</name>
</gene>
<feature type="non-terminal residue" evidence="1">
    <location>
        <position position="1"/>
    </location>
</feature>
<name>A0A820ZBH4_9BILA</name>
<organism evidence="1 2">
    <name type="scientific">Rotaria magnacalcarata</name>
    <dbReference type="NCBI Taxonomy" id="392030"/>
    <lineage>
        <taxon>Eukaryota</taxon>
        <taxon>Metazoa</taxon>
        <taxon>Spiralia</taxon>
        <taxon>Gnathifera</taxon>
        <taxon>Rotifera</taxon>
        <taxon>Eurotatoria</taxon>
        <taxon>Bdelloidea</taxon>
        <taxon>Philodinida</taxon>
        <taxon>Philodinidae</taxon>
        <taxon>Rotaria</taxon>
    </lineage>
</organism>
<keyword evidence="2" id="KW-1185">Reference proteome</keyword>
<proteinExistence type="predicted"/>
<accession>A0A820ZBH4</accession>
<comment type="caution">
    <text evidence="1">The sequence shown here is derived from an EMBL/GenBank/DDBJ whole genome shotgun (WGS) entry which is preliminary data.</text>
</comment>
<sequence>MYDVEHVHYINLLTHEDIDGSTLVLLQHNDIAEIFPRIKDRVKFIDQRAKLASNLNEQNENTDETTTINVFD</sequence>
<dbReference type="InterPro" id="IPR013761">
    <property type="entry name" value="SAM/pointed_sf"/>
</dbReference>
<dbReference type="Proteomes" id="UP000663866">
    <property type="component" value="Unassembled WGS sequence"/>
</dbReference>
<dbReference type="EMBL" id="CAJOBG010063602">
    <property type="protein sequence ID" value="CAF4562808.1"/>
    <property type="molecule type" value="Genomic_DNA"/>
</dbReference>
<dbReference type="AlphaFoldDB" id="A0A820ZBH4"/>
<evidence type="ECO:0000313" key="1">
    <source>
        <dbReference type="EMBL" id="CAF4562808.1"/>
    </source>
</evidence>
<dbReference type="CDD" id="cd09487">
    <property type="entry name" value="SAM_superfamily"/>
    <property type="match status" value="1"/>
</dbReference>
<protein>
    <submittedName>
        <fullName evidence="1">Uncharacterized protein</fullName>
    </submittedName>
</protein>
<evidence type="ECO:0000313" key="2">
    <source>
        <dbReference type="Proteomes" id="UP000663866"/>
    </source>
</evidence>
<dbReference type="Gene3D" id="1.10.150.50">
    <property type="entry name" value="Transcription Factor, Ets-1"/>
    <property type="match status" value="1"/>
</dbReference>